<evidence type="ECO:0000313" key="2">
    <source>
        <dbReference type="Proteomes" id="UP000288459"/>
    </source>
</evidence>
<dbReference type="Proteomes" id="UP000288459">
    <property type="component" value="Unassembled WGS sequence"/>
</dbReference>
<dbReference type="AlphaFoldDB" id="A0A1R1KA80"/>
<sequence>MGATVPALCVTVRKLSDIFIHYARFECNVFYHFMIQEKAFFLD</sequence>
<name>A0A1R1KA80_ECOLX</name>
<dbReference type="EMBL" id="NPIM01000102">
    <property type="protein sequence ID" value="RVE14942.1"/>
    <property type="molecule type" value="Genomic_DNA"/>
</dbReference>
<proteinExistence type="predicted"/>
<gene>
    <name evidence="1" type="ORF">CIG67_06840</name>
</gene>
<evidence type="ECO:0000313" key="1">
    <source>
        <dbReference type="EMBL" id="RVE14942.1"/>
    </source>
</evidence>
<reference evidence="1 2" key="1">
    <citation type="submission" date="2017-08" db="EMBL/GenBank/DDBJ databases">
        <title>Sequencing of Escherichia coli CCPM 6219.</title>
        <authorList>
            <person name="Liu S.-L."/>
            <person name="Zhou Y.-J."/>
            <person name="Zhao M.-F."/>
        </authorList>
    </citation>
    <scope>NUCLEOTIDE SEQUENCE [LARGE SCALE GENOMIC DNA]</scope>
    <source>
        <strain evidence="1 2">CCPM 6219</strain>
    </source>
</reference>
<organism evidence="1 2">
    <name type="scientific">Escherichia coli</name>
    <dbReference type="NCBI Taxonomy" id="562"/>
    <lineage>
        <taxon>Bacteria</taxon>
        <taxon>Pseudomonadati</taxon>
        <taxon>Pseudomonadota</taxon>
        <taxon>Gammaproteobacteria</taxon>
        <taxon>Enterobacterales</taxon>
        <taxon>Enterobacteriaceae</taxon>
        <taxon>Escherichia</taxon>
    </lineage>
</organism>
<comment type="caution">
    <text evidence="1">The sequence shown here is derived from an EMBL/GenBank/DDBJ whole genome shotgun (WGS) entry which is preliminary data.</text>
</comment>
<protein>
    <submittedName>
        <fullName evidence="1">Diguanylate cyclase</fullName>
    </submittedName>
</protein>
<accession>A0A1R1KA80</accession>